<evidence type="ECO:0000256" key="7">
    <source>
        <dbReference type="ARBA" id="ARBA00023098"/>
    </source>
</evidence>
<keyword evidence="9" id="KW-0413">Isomerase</keyword>
<keyword evidence="11" id="KW-0511">Multifunctional enzyme</keyword>
<dbReference type="PROSITE" id="PS00166">
    <property type="entry name" value="ENOYL_COA_HYDRATASE"/>
    <property type="match status" value="1"/>
</dbReference>
<feature type="domain" description="3-hydroxyacyl-CoA dehydrogenase C-terminal" evidence="12">
    <location>
        <begin position="401"/>
        <end position="494"/>
    </location>
</feature>
<evidence type="ECO:0000256" key="1">
    <source>
        <dbReference type="ARBA" id="ARBA00004275"/>
    </source>
</evidence>
<dbReference type="PANTHER" id="PTHR23309">
    <property type="entry name" value="3-HYDROXYACYL-COA DEHYROGENASE"/>
    <property type="match status" value="1"/>
</dbReference>
<dbReference type="InterPro" id="IPR001753">
    <property type="entry name" value="Enoyl-CoA_hydra/iso"/>
</dbReference>
<organism evidence="14">
    <name type="scientific">marine metagenome</name>
    <dbReference type="NCBI Taxonomy" id="408172"/>
    <lineage>
        <taxon>unclassified sequences</taxon>
        <taxon>metagenomes</taxon>
        <taxon>ecological metagenomes</taxon>
    </lineage>
</organism>
<dbReference type="Gene3D" id="3.40.50.720">
    <property type="entry name" value="NAD(P)-binding Rossmann-like Domain"/>
    <property type="match status" value="1"/>
</dbReference>
<dbReference type="FunFam" id="3.40.50.720:FF:000009">
    <property type="entry name" value="Fatty oxidation complex, alpha subunit"/>
    <property type="match status" value="1"/>
</dbReference>
<evidence type="ECO:0000256" key="8">
    <source>
        <dbReference type="ARBA" id="ARBA00023140"/>
    </source>
</evidence>
<dbReference type="UniPathway" id="UPA00659"/>
<feature type="non-terminal residue" evidence="14">
    <location>
        <position position="556"/>
    </location>
</feature>
<keyword evidence="10" id="KW-0456">Lyase</keyword>
<comment type="pathway">
    <text evidence="2">Lipid metabolism; fatty acid beta-oxidation.</text>
</comment>
<keyword evidence="4" id="KW-0276">Fatty acid metabolism</keyword>
<keyword evidence="6" id="KW-0520">NAD</keyword>
<dbReference type="AlphaFoldDB" id="A0A382EL42"/>
<dbReference type="Pfam" id="PF02737">
    <property type="entry name" value="3HCDH_N"/>
    <property type="match status" value="1"/>
</dbReference>
<dbReference type="GO" id="GO:0005777">
    <property type="term" value="C:peroxisome"/>
    <property type="evidence" value="ECO:0007669"/>
    <property type="project" value="UniProtKB-SubCell"/>
</dbReference>
<dbReference type="GO" id="GO:0016616">
    <property type="term" value="F:oxidoreductase activity, acting on the CH-OH group of donors, NAD or NADP as acceptor"/>
    <property type="evidence" value="ECO:0007669"/>
    <property type="project" value="InterPro"/>
</dbReference>
<evidence type="ECO:0000256" key="4">
    <source>
        <dbReference type="ARBA" id="ARBA00022832"/>
    </source>
</evidence>
<dbReference type="SUPFAM" id="SSF48179">
    <property type="entry name" value="6-phosphogluconate dehydrogenase C-terminal domain-like"/>
    <property type="match status" value="1"/>
</dbReference>
<dbReference type="GO" id="GO:0004300">
    <property type="term" value="F:enoyl-CoA hydratase activity"/>
    <property type="evidence" value="ECO:0007669"/>
    <property type="project" value="UniProtKB-ARBA"/>
</dbReference>
<dbReference type="InterPro" id="IPR008927">
    <property type="entry name" value="6-PGluconate_DH-like_C_sf"/>
</dbReference>
<dbReference type="InterPro" id="IPR006108">
    <property type="entry name" value="3HC_DH_C"/>
</dbReference>
<dbReference type="Gene3D" id="3.90.226.10">
    <property type="entry name" value="2-enoyl-CoA Hydratase, Chain A, domain 1"/>
    <property type="match status" value="1"/>
</dbReference>
<evidence type="ECO:0000313" key="14">
    <source>
        <dbReference type="EMBL" id="SVB51032.1"/>
    </source>
</evidence>
<feature type="domain" description="3-hydroxyacyl-CoA dehydrogenase NAD binding" evidence="13">
    <location>
        <begin position="221"/>
        <end position="397"/>
    </location>
</feature>
<dbReference type="EMBL" id="UINC01044926">
    <property type="protein sequence ID" value="SVB51032.1"/>
    <property type="molecule type" value="Genomic_DNA"/>
</dbReference>
<dbReference type="InterPro" id="IPR006176">
    <property type="entry name" value="3-OHacyl-CoA_DH_NAD-bd"/>
</dbReference>
<comment type="subcellular location">
    <subcellularLocation>
        <location evidence="1">Peroxisome</location>
    </subcellularLocation>
</comment>
<dbReference type="SUPFAM" id="SSF51735">
    <property type="entry name" value="NAD(P)-binding Rossmann-fold domains"/>
    <property type="match status" value="1"/>
</dbReference>
<evidence type="ECO:0000259" key="13">
    <source>
        <dbReference type="Pfam" id="PF02737"/>
    </source>
</evidence>
<evidence type="ECO:0000256" key="3">
    <source>
        <dbReference type="ARBA" id="ARBA00008750"/>
    </source>
</evidence>
<dbReference type="GO" id="GO:0070403">
    <property type="term" value="F:NAD+ binding"/>
    <property type="evidence" value="ECO:0007669"/>
    <property type="project" value="InterPro"/>
</dbReference>
<feature type="non-terminal residue" evidence="14">
    <location>
        <position position="1"/>
    </location>
</feature>
<accession>A0A382EL42</accession>
<evidence type="ECO:0000256" key="10">
    <source>
        <dbReference type="ARBA" id="ARBA00023239"/>
    </source>
</evidence>
<gene>
    <name evidence="14" type="ORF">METZ01_LOCUS203886</name>
</gene>
<dbReference type="InterPro" id="IPR036291">
    <property type="entry name" value="NAD(P)-bd_dom_sf"/>
</dbReference>
<dbReference type="FunFam" id="1.10.1040.50:FF:000006">
    <property type="entry name" value="Peroxisomal bifunctional enzyme"/>
    <property type="match status" value="1"/>
</dbReference>
<proteinExistence type="inferred from homology"/>
<dbReference type="PANTHER" id="PTHR23309:SF51">
    <property type="entry name" value="3-HYDROXYACYL-COA DEHYDROGENASE-RELATED"/>
    <property type="match status" value="1"/>
</dbReference>
<keyword evidence="8" id="KW-0576">Peroxisome</keyword>
<comment type="similarity">
    <text evidence="3">In the N-terminal section; belongs to the enoyl-CoA hydratase/isomerase family.</text>
</comment>
<protein>
    <submittedName>
        <fullName evidence="14">Uncharacterized protein</fullName>
    </submittedName>
</protein>
<evidence type="ECO:0000256" key="9">
    <source>
        <dbReference type="ARBA" id="ARBA00023235"/>
    </source>
</evidence>
<evidence type="ECO:0000256" key="2">
    <source>
        <dbReference type="ARBA" id="ARBA00005005"/>
    </source>
</evidence>
<evidence type="ECO:0000256" key="5">
    <source>
        <dbReference type="ARBA" id="ARBA00023002"/>
    </source>
</evidence>
<sequence>AGLSDVLTCFENSAKPIVAAIHGNALGGGLETALACHYRCGTAEAVFGFPEVLIGLLPGAQGTQRLPRICGVEKALPLMVSGEFVPSRTALDLGIIDEIIDGDLLQETISFAKRIAAEGRPLRKIRGETASAPPVGFFENFEKSIAKRARGYIAPYKIIECAKAAVELPFDKGVERERELFQECMKSDQSKGLMKLFFGERICTKIPDIPRDIPAQKIANASVLGAGTMGGGITMNFVNVGIPVTILEMNQATLDRGLEIIRANYANTVKKGRLSQDQMDKRMSLITPTLSYDDITDADIVVEAVFEEMDIKKEVFRKLDEIMKPGAILATNTSTLDVNEIAAVTKRPEMVIGTHFFSPANVMKLLEVVRGAHTKKEVIATVMGLGKTIKKVPVLVGVCDGFVGNRMLARYSKQANQMVLEGALPQDVDKAAFEFGLAMGPFAMGDLAGLDVGWRIRKRRAVENAAIQDDAGIDDQICEMGRFGQKTNAGWYKYEPGSRVPIPDPEIETLINKYCEERQIQRRPIGEQEIIERCIYALVNEGAKILDEGIALRASD</sequence>
<dbReference type="Pfam" id="PF00378">
    <property type="entry name" value="ECH_1"/>
    <property type="match status" value="1"/>
</dbReference>
<dbReference type="SUPFAM" id="SSF52096">
    <property type="entry name" value="ClpP/crotonase"/>
    <property type="match status" value="1"/>
</dbReference>
<dbReference type="Pfam" id="PF00725">
    <property type="entry name" value="3HCDH"/>
    <property type="match status" value="1"/>
</dbReference>
<evidence type="ECO:0000259" key="12">
    <source>
        <dbReference type="Pfam" id="PF00725"/>
    </source>
</evidence>
<dbReference type="InterPro" id="IPR029045">
    <property type="entry name" value="ClpP/crotonase-like_dom_sf"/>
</dbReference>
<keyword evidence="7" id="KW-0443">Lipid metabolism</keyword>
<keyword evidence="5" id="KW-0560">Oxidoreductase</keyword>
<dbReference type="InterPro" id="IPR018376">
    <property type="entry name" value="Enoyl-CoA_hyd/isom_CS"/>
</dbReference>
<reference evidence="14" key="1">
    <citation type="submission" date="2018-05" db="EMBL/GenBank/DDBJ databases">
        <authorList>
            <person name="Lanie J.A."/>
            <person name="Ng W.-L."/>
            <person name="Kazmierczak K.M."/>
            <person name="Andrzejewski T.M."/>
            <person name="Davidsen T.M."/>
            <person name="Wayne K.J."/>
            <person name="Tettelin H."/>
            <person name="Glass J.I."/>
            <person name="Rusch D."/>
            <person name="Podicherti R."/>
            <person name="Tsui H.-C.T."/>
            <person name="Winkler M.E."/>
        </authorList>
    </citation>
    <scope>NUCLEOTIDE SEQUENCE</scope>
</reference>
<dbReference type="GO" id="GO:0016853">
    <property type="term" value="F:isomerase activity"/>
    <property type="evidence" value="ECO:0007669"/>
    <property type="project" value="UniProtKB-KW"/>
</dbReference>
<dbReference type="GO" id="GO:0006635">
    <property type="term" value="P:fatty acid beta-oxidation"/>
    <property type="evidence" value="ECO:0007669"/>
    <property type="project" value="UniProtKB-UniPathway"/>
</dbReference>
<evidence type="ECO:0000256" key="6">
    <source>
        <dbReference type="ARBA" id="ARBA00023027"/>
    </source>
</evidence>
<name>A0A382EL42_9ZZZZ</name>
<evidence type="ECO:0000256" key="11">
    <source>
        <dbReference type="ARBA" id="ARBA00023268"/>
    </source>
</evidence>
<dbReference type="CDD" id="cd06558">
    <property type="entry name" value="crotonase-like"/>
    <property type="match status" value="1"/>
</dbReference>
<dbReference type="Gene3D" id="1.10.1040.50">
    <property type="match status" value="1"/>
</dbReference>